<feature type="compositionally biased region" description="Basic and acidic residues" evidence="7">
    <location>
        <begin position="1379"/>
        <end position="1404"/>
    </location>
</feature>
<dbReference type="EMBL" id="CAJNOJ010000044">
    <property type="protein sequence ID" value="CAF0942992.1"/>
    <property type="molecule type" value="Genomic_DNA"/>
</dbReference>
<evidence type="ECO:0000259" key="9">
    <source>
        <dbReference type="PROSITE" id="PS51460"/>
    </source>
</evidence>
<dbReference type="GO" id="GO:0005856">
    <property type="term" value="C:cytoskeleton"/>
    <property type="evidence" value="ECO:0007669"/>
    <property type="project" value="UniProtKB-SubCell"/>
</dbReference>
<dbReference type="InterPro" id="IPR036534">
    <property type="entry name" value="GAR_dom_sf"/>
</dbReference>
<feature type="compositionally biased region" description="Low complexity" evidence="7">
    <location>
        <begin position="707"/>
        <end position="722"/>
    </location>
</feature>
<feature type="compositionally biased region" description="Pro residues" evidence="7">
    <location>
        <begin position="1365"/>
        <end position="1374"/>
    </location>
</feature>
<feature type="coiled-coil region" evidence="6">
    <location>
        <begin position="3405"/>
        <end position="3432"/>
    </location>
</feature>
<evidence type="ECO:0000313" key="10">
    <source>
        <dbReference type="EMBL" id="CAF0942992.1"/>
    </source>
</evidence>
<evidence type="ECO:0000256" key="7">
    <source>
        <dbReference type="SAM" id="MobiDB-lite"/>
    </source>
</evidence>
<comment type="subcellular location">
    <subcellularLocation>
        <location evidence="1">Cytoplasm</location>
        <location evidence="1">Cytoskeleton</location>
    </subcellularLocation>
</comment>
<dbReference type="SMART" id="SM00150">
    <property type="entry name" value="SPEC"/>
    <property type="match status" value="6"/>
</dbReference>
<proteinExistence type="predicted"/>
<dbReference type="GO" id="GO:0005886">
    <property type="term" value="C:plasma membrane"/>
    <property type="evidence" value="ECO:0007669"/>
    <property type="project" value="UniProtKB-SubCell"/>
</dbReference>
<evidence type="ECO:0000256" key="3">
    <source>
        <dbReference type="ARBA" id="ARBA00022737"/>
    </source>
</evidence>
<evidence type="ECO:0000259" key="8">
    <source>
        <dbReference type="PROSITE" id="PS50021"/>
    </source>
</evidence>
<dbReference type="OrthoDB" id="2250192at2759"/>
<dbReference type="Pfam" id="PF02187">
    <property type="entry name" value="GAS2"/>
    <property type="match status" value="1"/>
</dbReference>
<feature type="domain" description="GAR" evidence="9">
    <location>
        <begin position="4006"/>
        <end position="4078"/>
    </location>
</feature>
<gene>
    <name evidence="10" type="ORF">EDS130_LOCUS11924</name>
</gene>
<feature type="region of interest" description="Disordered" evidence="7">
    <location>
        <begin position="535"/>
        <end position="564"/>
    </location>
</feature>
<feature type="coiled-coil region" evidence="6">
    <location>
        <begin position="3776"/>
        <end position="3803"/>
    </location>
</feature>
<dbReference type="InterPro" id="IPR018159">
    <property type="entry name" value="Spectrin/alpha-actinin"/>
</dbReference>
<feature type="domain" description="Calponin-homology (CH)" evidence="8">
    <location>
        <begin position="216"/>
        <end position="321"/>
    </location>
</feature>
<feature type="compositionally biased region" description="Low complexity" evidence="7">
    <location>
        <begin position="620"/>
        <end position="637"/>
    </location>
</feature>
<dbReference type="PANTHER" id="PTHR11915">
    <property type="entry name" value="SPECTRIN/FILAMIN RELATED CYTOSKELETAL PROTEIN"/>
    <property type="match status" value="1"/>
</dbReference>
<comment type="caution">
    <text evidence="10">The sequence shown here is derived from an EMBL/GenBank/DDBJ whole genome shotgun (WGS) entry which is preliminary data.</text>
</comment>
<organism evidence="10 11">
    <name type="scientific">Adineta ricciae</name>
    <name type="common">Rotifer</name>
    <dbReference type="NCBI Taxonomy" id="249248"/>
    <lineage>
        <taxon>Eukaryota</taxon>
        <taxon>Metazoa</taxon>
        <taxon>Spiralia</taxon>
        <taxon>Gnathifera</taxon>
        <taxon>Rotifera</taxon>
        <taxon>Eurotatoria</taxon>
        <taxon>Bdelloidea</taxon>
        <taxon>Adinetida</taxon>
        <taxon>Adinetidae</taxon>
        <taxon>Adineta</taxon>
    </lineage>
</organism>
<feature type="compositionally biased region" description="Polar residues" evidence="7">
    <location>
        <begin position="4163"/>
        <end position="4181"/>
    </location>
</feature>
<dbReference type="FunFam" id="1.10.418.10:FF:000048">
    <property type="entry name" value="Short stop, isoform B"/>
    <property type="match status" value="1"/>
</dbReference>
<evidence type="ECO:0000256" key="6">
    <source>
        <dbReference type="SAM" id="Coils"/>
    </source>
</evidence>
<feature type="region of interest" description="Disordered" evidence="7">
    <location>
        <begin position="2382"/>
        <end position="2438"/>
    </location>
</feature>
<dbReference type="SMART" id="SM00033">
    <property type="entry name" value="CH"/>
    <property type="match status" value="2"/>
</dbReference>
<dbReference type="InterPro" id="IPR001715">
    <property type="entry name" value="CH_dom"/>
</dbReference>
<dbReference type="InterPro" id="IPR003108">
    <property type="entry name" value="GAR_dom"/>
</dbReference>
<dbReference type="PROSITE" id="PS50021">
    <property type="entry name" value="CH"/>
    <property type="match status" value="2"/>
</dbReference>
<protein>
    <submittedName>
        <fullName evidence="10">Uncharacterized protein</fullName>
    </submittedName>
</protein>
<feature type="coiled-coil region" evidence="6">
    <location>
        <begin position="3547"/>
        <end position="3574"/>
    </location>
</feature>
<keyword evidence="2" id="KW-0963">Cytoplasm</keyword>
<feature type="region of interest" description="Disordered" evidence="7">
    <location>
        <begin position="3312"/>
        <end position="3342"/>
    </location>
</feature>
<feature type="compositionally biased region" description="Polar residues" evidence="7">
    <location>
        <begin position="3312"/>
        <end position="3324"/>
    </location>
</feature>
<dbReference type="InterPro" id="IPR002017">
    <property type="entry name" value="Spectrin_repeat"/>
</dbReference>
<dbReference type="GO" id="GO:0003779">
    <property type="term" value="F:actin binding"/>
    <property type="evidence" value="ECO:0007669"/>
    <property type="project" value="UniProtKB-KW"/>
</dbReference>
<evidence type="ECO:0000256" key="1">
    <source>
        <dbReference type="ARBA" id="ARBA00004245"/>
    </source>
</evidence>
<dbReference type="Gene3D" id="1.20.58.60">
    <property type="match status" value="6"/>
</dbReference>
<name>A0A814CPH4_ADIRI</name>
<feature type="domain" description="Calponin-homology (CH)" evidence="8">
    <location>
        <begin position="53"/>
        <end position="158"/>
    </location>
</feature>
<dbReference type="Pfam" id="PF00435">
    <property type="entry name" value="Spectrin"/>
    <property type="match status" value="1"/>
</dbReference>
<evidence type="ECO:0000256" key="5">
    <source>
        <dbReference type="ARBA" id="ARBA00023212"/>
    </source>
</evidence>
<keyword evidence="3" id="KW-0677">Repeat</keyword>
<feature type="coiled-coil region" evidence="6">
    <location>
        <begin position="427"/>
        <end position="465"/>
    </location>
</feature>
<accession>A0A814CPH4</accession>
<feature type="region of interest" description="Disordered" evidence="7">
    <location>
        <begin position="1352"/>
        <end position="1414"/>
    </location>
</feature>
<feature type="region of interest" description="Disordered" evidence="7">
    <location>
        <begin position="2204"/>
        <end position="2366"/>
    </location>
</feature>
<dbReference type="PROSITE" id="PS00019">
    <property type="entry name" value="ACTININ_1"/>
    <property type="match status" value="1"/>
</dbReference>
<dbReference type="InterPro" id="IPR036872">
    <property type="entry name" value="CH_dom_sf"/>
</dbReference>
<feature type="compositionally biased region" description="Polar residues" evidence="7">
    <location>
        <begin position="4235"/>
        <end position="4245"/>
    </location>
</feature>
<feature type="region of interest" description="Disordered" evidence="7">
    <location>
        <begin position="617"/>
        <end position="637"/>
    </location>
</feature>
<dbReference type="InterPro" id="IPR035915">
    <property type="entry name" value="Plakin_repeat_sf"/>
</dbReference>
<dbReference type="SUPFAM" id="SSF46966">
    <property type="entry name" value="Spectrin repeat"/>
    <property type="match status" value="6"/>
</dbReference>
<feature type="compositionally biased region" description="Polar residues" evidence="7">
    <location>
        <begin position="2408"/>
        <end position="2417"/>
    </location>
</feature>
<feature type="coiled-coil region" evidence="6">
    <location>
        <begin position="3102"/>
        <end position="3166"/>
    </location>
</feature>
<dbReference type="SMART" id="SM00243">
    <property type="entry name" value="GAS2"/>
    <property type="match status" value="1"/>
</dbReference>
<feature type="compositionally biased region" description="Low complexity" evidence="7">
    <location>
        <begin position="2292"/>
        <end position="2306"/>
    </location>
</feature>
<feature type="region of interest" description="Disordered" evidence="7">
    <location>
        <begin position="4142"/>
        <end position="4270"/>
    </location>
</feature>
<feature type="compositionally biased region" description="Low complexity" evidence="7">
    <location>
        <begin position="2343"/>
        <end position="2365"/>
    </location>
</feature>
<feature type="coiled-coil region" evidence="6">
    <location>
        <begin position="2862"/>
        <end position="2896"/>
    </location>
</feature>
<feature type="compositionally biased region" description="Polar residues" evidence="7">
    <location>
        <begin position="4261"/>
        <end position="4270"/>
    </location>
</feature>
<feature type="compositionally biased region" description="Low complexity" evidence="7">
    <location>
        <begin position="3325"/>
        <end position="3338"/>
    </location>
</feature>
<evidence type="ECO:0000313" key="11">
    <source>
        <dbReference type="Proteomes" id="UP000663852"/>
    </source>
</evidence>
<keyword evidence="4" id="KW-0009">Actin-binding</keyword>
<feature type="compositionally biased region" description="Polar residues" evidence="7">
    <location>
        <begin position="2230"/>
        <end position="2240"/>
    </location>
</feature>
<dbReference type="Gene3D" id="3.30.920.20">
    <property type="entry name" value="Gas2-like domain"/>
    <property type="match status" value="1"/>
</dbReference>
<dbReference type="SUPFAM" id="SSF47576">
    <property type="entry name" value="Calponin-homology domain, CH-domain"/>
    <property type="match status" value="1"/>
</dbReference>
<dbReference type="InterPro" id="IPR001589">
    <property type="entry name" value="Actinin_actin-bd_CS"/>
</dbReference>
<reference evidence="10" key="1">
    <citation type="submission" date="2021-02" db="EMBL/GenBank/DDBJ databases">
        <authorList>
            <person name="Nowell W R."/>
        </authorList>
    </citation>
    <scope>NUCLEOTIDE SEQUENCE</scope>
</reference>
<feature type="compositionally biased region" description="Low complexity" evidence="7">
    <location>
        <begin position="4219"/>
        <end position="4233"/>
    </location>
</feature>
<evidence type="ECO:0000256" key="2">
    <source>
        <dbReference type="ARBA" id="ARBA00022490"/>
    </source>
</evidence>
<feature type="compositionally biased region" description="Polar residues" evidence="7">
    <location>
        <begin position="2382"/>
        <end position="2399"/>
    </location>
</feature>
<dbReference type="SUPFAM" id="SSF75399">
    <property type="entry name" value="Plakin repeat"/>
    <property type="match status" value="7"/>
</dbReference>
<dbReference type="Pfam" id="PF00307">
    <property type="entry name" value="CH"/>
    <property type="match status" value="2"/>
</dbReference>
<dbReference type="PROSITE" id="PS51460">
    <property type="entry name" value="GAR"/>
    <property type="match status" value="1"/>
</dbReference>
<dbReference type="InterPro" id="IPR001101">
    <property type="entry name" value="Plectin_repeat"/>
</dbReference>
<dbReference type="Gene3D" id="1.10.418.10">
    <property type="entry name" value="Calponin-like domain"/>
    <property type="match status" value="2"/>
</dbReference>
<sequence length="4270" mass="488744">MEMLADNEENINNNNNIFDEIDDEDWILEKPISVFALDPADRRVLKVADQRDAVQKKTFTKWINFHLSKRPGLHVDDLFLDLRDGHILITLLELFTNQIIPREKGTSKFHALQNIEQCLQCLEQDHNIRLVNIRPEELVNGNPKLTLGLIWRIILHFQFSDINLPVIEENIPEPVQQIVPPIPTREPATSSPIKPIRISSISSKTERKSSLDQISSNYRNMLLIWARQQCQGYPGIYIDNFTQSWRNGRAFLAILHRHNPQLINIKNAYRNSNRDNLTQAFDFAQKHYGIMQLIDPEDVDTDEPDEKSILLYIAHLYKVCSTLPVHPFQQQHDRVNLEGELACEYTNIASDLLQWIKAKLDFLKSEIKFKSLNEIEDYKATLQAIRYDEMSKFKKLLHRMRSIDAEFETLQLNETLQPDIESINIAWNKLETTLDRVENDLKQFIEQYKKLKSNFDNDLDIIERDIAQIHRLVQIKSRQLDIVSTMNQLNSIQMKLDHILNNCRTLALPFEQVRNALERIDQLNARIDDLHVQLSPPPPPITKTASPPTPSHLLDSPSSLTATNGFHHTSKRQVIGDHQHQNPLSPLDNPVSLETTYVIPTAEHDTSSNKKVRFIVQKQSDSSPSTTSLSSSSSSTIATSNGNFIISTAKTNEMTQRKNLSFVDAVNSKQLDLSSGLFSSSLPLALSFSTFSSSTLSSDQHRHPHTHFSSSSSTPHTTISTTDNKNLATSSSSLAVNNHHPPVGVDTNTNTTSATISLKEAIDTNILDAHSAYVVDTLEQRNYDLRAAYSRGLITSNNHRIVDRANDKQLTLADALKMGILKVGDSQAYNIISKTESLVISSVYDHRANVYIDPNSAIKKRILDPYHGLYLNNLTQESISIDDAMNKNLIIVEQQSSTAHPHNDKYVISTSLIRETRSYHLLGVRDYVNDKELSVQEAIRLGILDKQNGQYINKKTNQIFSISEAIAQGHIRAQPLPVEASSATTTTNTQETIGISNGKRGTVKETKTYTLKSAIHPRTNKEIPIRQAIDEGIIDHAKGFYVNNITGENLPISVAIEKGLIFTELMDQPHSKRSIRTLIIEQVVDPITNRRLGVTEAIQSGLLNSTVTAYHHPVNQRQMTIMEAYEQRLILGRFVDQRPTSFIGNPQQQTFYSITNITDLRTDRVYNLQEGIDQRLLDQRKGVYIHPVTGDEISIGDAVKRGIIQVQAVSSQVAEQISSASSHSNVSIRIEPQVHTSRPSHGIKRETEIIEIESFPREPRRRRHHHTTTEEEIIEEHTTNVVDQEVYVTRPRSSERIKQRQIEEVVIDDRVTRPRPGPVDIKEERQYIHEEVHIDTVRPRPPLVHEEIITNGSHREHTQIITTPRPQPPVPPRPSTTVVREEITRTEIDSRTKPQRPDDWHDDQQQQQQQSWSEDEWEQWHCTMMIKDKPYRVVWVMNTATGDRLPLQNAYQRGLVDTKQRLFFDEKLNRQAYSFEKAVELGYMGVEPDTASLPIRVDGIDYMIHWVLDSSTKRRIFPRQAIAKNFLDAKYGRYINPFNNSQVSLHEAIYLKFIGATEYGSTTDSITVTVNGQTYNIKWVYDTRNMKKILPRDALRQGILDVQLNEYRKFDTNDVMTIFDAVQAGYIRCTDDESSSDNSVRPPSIISVDEDELTIATKTATYVITSVIHPLTQKEIKVSEAIDLGILDKETVRKCNMEISSYRDLVTNAQYELAEAINEGLVYATIIETKEDTEMMTSSLQEIIKKFIVKSVALDSESLEKIGGLEAQAVGILNYAQGIYHDRRHGVKIPLEKAIEKRLLDVELVSQKKFEEYDLELITDTITEKRITLYKIHGVQNNALGRMESGAVAIKNQMIDTEAKTYTDFSTGETMSIQEAVNRNLIQAEISEHVERKPLGLSMQNAIRLGFYVAETGTFRDPATEHYMTLMEAIERGHIHVNGIAFADSDQGPITLYDAFSLGLINRRDGGKLNPAKISLCRAQLVESKLHRMNVEDAIRCGLLNLRTGSYKHPHSGEQLNLKEAIQRGLIDGQSTVIENPSTGRFMTLKEALDGIRIDNEGQVVDSYSNKVITTLELAYNHRKLFSQFDVNAGEVFLPSQNESVGFEKAVRKNLLDNNRIKLFDPKTSREYSIQDAIERGLIDHESGLIYDSHSRATYSIREAIRHGIIAVVGAPLVPIKADHETVAAKITSRNRRRHSLAKSSLHFDYNSAPDSADEDSHGSGGWHRIAAKNRTNSPTSANGKRSIRRRTGSSPSRNNNRKGCRDDDWRSGWRGGNNDDDDDNDRFGGGGSRKTGGNTYYSSTTTTSNIRTQDNNHDSSSRYQNGRSSGFQQKQQNLSHLPTVITKDSSLTSTTNNKNNTENNGKTNELVGHKSEMSYFVPPATQVSHEPVSSSSPKVGNTSDEDEDLLHSSTIPTDTLPESKQEKKLDDDMDHSSKIEDNTDFSQFNSYADDNRVIHDMHAVASRLTSLHDQLNQYVYLTDNLNELRANVDQIKTLHSDVEKEKEAIHDLVERATEVNPQLATLSQDLEEKRVEISNINNGLGNIIERFVTQTDQFNSEHARLNDWIATNDKEMQKSLQLTTLDDDNKTFQTILNTAINLEPQITVLQDQLQSIDSTIQDFEEATGNTDGGKSANMYKQFQQRFDNLTTNYSDFLKRSKQISDQCERYLITYNEVNHLNEQVLKSMNEFDQNLASTDSKQQDDNTLQVLLLNVQQQLDKLSMLATHEPASPSPVISAGSQIQNEIKEHLCTLLDSHKQRYDQAQQGLMHNFELIERYNHERQTIKERIEELNHWLLTHSNDANDSNEIFAKPLSLKRSKLDEQIIQFRQFHAQLRTRRHSFDSDINTTINLEQLLDDDDKNALKSLDQHLHSLDEQANQYNERINRLSTRLNEFHLEHAHLIDNYSKRLRLYSEHIEHNDDINFSALQLLLNNDNETPIDHQFYELLIRDLLETDNIEDKDEILQYQKHVNEYKQQYDRFQKDLKSILSHRQDILNEYESKKNIIQEWLISADRLLKQYPNELTVDSCRQLLDEHSRMPVEQFKTLNQQLIQFYSSNNLVNLYEQLKLTKHPNEHSTITKGFQRQTDELIENYTTMKERILQHLEILEKIQKQTEKYQAAKQKAEDIIDKAKDLVTVEENTILPLDNQQIEILLQKYKDIADQLKAMSSSIDEFKTAGLMLINIAERYLDVESIQNQVASIDKIWSEYVEYILDTLDYIQLHQEDLREFQQLSNELTNSLNEKQQCLESLNESEAQSLSSDLGKIYEQIEILNQKGELLLQSSATNLSDDTDNQIERSLETINRYYDSLTVKTKSSDQTEMTSKSPTIITTTAPTTPTPSVEEHAPISPALTNQLTDELQHHIEETDLAMNELSELLVSSTTDTVSAQPIKLSEQLLDNVAVQSELERRKIVLDQLQSNIDTLKQMVPNAENTDSIKVLDEKLNLLNEHWSIMKQANDIRTENLLLTQACANTFWTQHSELATFLDNVEKELLQIRPRSTSREHIEREKSKYNQLVNDFAAQQTKFQEILHEQSLQLLTLIANNPEETEEVQRNLHELEQEWNRIQTNFETCEQELQQAMIESAEFNSKLERVSTWFDDTSVPANVNDNDEFERIRTFKEHLDCKYLDIINLKQDYTDIEQRKQQRLDGKIQQDNRHMEETEKTNLVEQQLSNIDSKWSELNGKIQEHKNLVYETALRQNRVGDVVSDINRSLDDCSSKLAALTSSSTPTNLNDMKSIEISIAKLRILLNDIELVSYDIEQLKQSSVEEQNSFEPINKQWEDLLKQATEKYNYLESKLEQMKLKQKSIDRIYHELDVIDKQVNESTINTKFPVLVERLENIEIEINREFENENNNQLIIDLKQRLIDVKQRTLTKGQELIELAHSIELFHSSLQKFTEWLTDTERYLNHQKPVQRRFGLIQTLLKQIDDHKVFQIQLQTYKEHLIDLDKLATHLKFVSPKNDSIYIRNSLISVQTRWQKILTRTTERTKELQKAFQDAKKAIGPEVTDIDRIKSEVNRQASLCTCSKKYDVQQVAEGRYRFGESQSLRLVRILRSTVMVRVGGGWTALDEFLVRHDPCRGRLYYVPESQSGDTKGRTNYELHPESYALRDGVAQTMTLFKPRLVTVHRPTCLFHQQQLAAAAAASKQSPILTPNRGSKDKSRRTSSINSYTQQHQTNSSSIGDLSASGDDLSTSPHILSDSEARPSHIPVPIASYTPNTSTLSRTSSRESVLSEHSIASISYAQQRRPSKLPLPVTRHKKSSNGSTPTKNS</sequence>
<keyword evidence="6" id="KW-0175">Coiled coil</keyword>
<dbReference type="GO" id="GO:0008017">
    <property type="term" value="F:microtubule binding"/>
    <property type="evidence" value="ECO:0007669"/>
    <property type="project" value="InterPro"/>
</dbReference>
<keyword evidence="5" id="KW-0206">Cytoskeleton</keyword>
<evidence type="ECO:0000256" key="4">
    <source>
        <dbReference type="ARBA" id="ARBA00023203"/>
    </source>
</evidence>
<dbReference type="Gene3D" id="3.90.1290.10">
    <property type="entry name" value="Plakin repeat"/>
    <property type="match status" value="8"/>
</dbReference>
<feature type="compositionally biased region" description="Polar residues" evidence="7">
    <location>
        <begin position="2318"/>
        <end position="2337"/>
    </location>
</feature>
<feature type="compositionally biased region" description="Polar residues" evidence="7">
    <location>
        <begin position="4144"/>
        <end position="4154"/>
    </location>
</feature>
<feature type="region of interest" description="Disordered" evidence="7">
    <location>
        <begin position="695"/>
        <end position="725"/>
    </location>
</feature>
<dbReference type="SMART" id="SM00250">
    <property type="entry name" value="PLEC"/>
    <property type="match status" value="14"/>
</dbReference>
<feature type="compositionally biased region" description="Basic and acidic residues" evidence="7">
    <location>
        <begin position="2418"/>
        <end position="2438"/>
    </location>
</feature>
<dbReference type="SUPFAM" id="SSF143575">
    <property type="entry name" value="GAS2 domain-like"/>
    <property type="match status" value="1"/>
</dbReference>
<dbReference type="Proteomes" id="UP000663852">
    <property type="component" value="Unassembled WGS sequence"/>
</dbReference>